<keyword evidence="1" id="KW-0804">Transcription</keyword>
<dbReference type="PANTHER" id="PTHR34471">
    <property type="entry name" value="ARGININE REPRESSOR"/>
    <property type="match status" value="1"/>
</dbReference>
<evidence type="ECO:0000256" key="1">
    <source>
        <dbReference type="HAMAP-Rule" id="MF_00173"/>
    </source>
</evidence>
<accession>W7Y992</accession>
<keyword evidence="1" id="KW-0028">Amino-acid biosynthesis</keyword>
<dbReference type="InterPro" id="IPR020900">
    <property type="entry name" value="Arg_repress_DNA-bd"/>
</dbReference>
<name>W7Y992_9BACT</name>
<dbReference type="GO" id="GO:0003700">
    <property type="term" value="F:DNA-binding transcription factor activity"/>
    <property type="evidence" value="ECO:0007669"/>
    <property type="project" value="UniProtKB-UniRule"/>
</dbReference>
<protein>
    <recommendedName>
        <fullName evidence="1">Arginine repressor</fullName>
    </recommendedName>
</protein>
<evidence type="ECO:0000259" key="2">
    <source>
        <dbReference type="Pfam" id="PF01316"/>
    </source>
</evidence>
<dbReference type="SUPFAM" id="SSF46785">
    <property type="entry name" value="Winged helix' DNA-binding domain"/>
    <property type="match status" value="1"/>
</dbReference>
<dbReference type="EMBL" id="BAMD01000060">
    <property type="protein sequence ID" value="GAF04892.1"/>
    <property type="molecule type" value="Genomic_DNA"/>
</dbReference>
<comment type="function">
    <text evidence="1">Regulates arginine biosynthesis genes.</text>
</comment>
<keyword evidence="1" id="KW-0678">Repressor</keyword>
<dbReference type="GO" id="GO:0003677">
    <property type="term" value="F:DNA binding"/>
    <property type="evidence" value="ECO:0007669"/>
    <property type="project" value="UniProtKB-KW"/>
</dbReference>
<dbReference type="Pfam" id="PF01316">
    <property type="entry name" value="Arg_repressor"/>
    <property type="match status" value="1"/>
</dbReference>
<dbReference type="HAMAP" id="MF_00173">
    <property type="entry name" value="Arg_repressor"/>
    <property type="match status" value="1"/>
</dbReference>
<dbReference type="PRINTS" id="PR01467">
    <property type="entry name" value="ARGREPRESSOR"/>
</dbReference>
<dbReference type="Gene3D" id="1.10.10.10">
    <property type="entry name" value="Winged helix-like DNA-binding domain superfamily/Winged helix DNA-binding domain"/>
    <property type="match status" value="1"/>
</dbReference>
<dbReference type="PANTHER" id="PTHR34471:SF1">
    <property type="entry name" value="ARGININE REPRESSOR"/>
    <property type="match status" value="1"/>
</dbReference>
<dbReference type="Proteomes" id="UP000019402">
    <property type="component" value="Unassembled WGS sequence"/>
</dbReference>
<evidence type="ECO:0000313" key="4">
    <source>
        <dbReference type="Proteomes" id="UP000019402"/>
    </source>
</evidence>
<keyword evidence="1" id="KW-0238">DNA-binding</keyword>
<evidence type="ECO:0000313" key="3">
    <source>
        <dbReference type="EMBL" id="GAF04892.1"/>
    </source>
</evidence>
<dbReference type="InterPro" id="IPR001669">
    <property type="entry name" value="Arg_repress"/>
</dbReference>
<reference evidence="3 4" key="1">
    <citation type="journal article" date="2014" name="Genome Announc.">
        <title>Draft Genome Sequence of Cytophaga fermentans JCM 21142T, a Facultative Anaerobe Isolated from Marine Mud.</title>
        <authorList>
            <person name="Starns D."/>
            <person name="Oshima K."/>
            <person name="Suda W."/>
            <person name="Iino T."/>
            <person name="Yuki M."/>
            <person name="Inoue J."/>
            <person name="Kitamura K."/>
            <person name="Iida T."/>
            <person name="Darby A."/>
            <person name="Hattori M."/>
            <person name="Ohkuma M."/>
        </authorList>
    </citation>
    <scope>NUCLEOTIDE SEQUENCE [LARGE SCALE GENOMIC DNA]</scope>
    <source>
        <strain evidence="3 4">JCM 21142</strain>
    </source>
</reference>
<dbReference type="UniPathway" id="UPA00068"/>
<gene>
    <name evidence="1" type="primary">argR</name>
    <name evidence="3" type="ORF">JCM21142_93614</name>
</gene>
<keyword evidence="4" id="KW-1185">Reference proteome</keyword>
<feature type="domain" description="Arginine repressor DNA-binding" evidence="2">
    <location>
        <begin position="4"/>
        <end position="67"/>
    </location>
</feature>
<keyword evidence="1" id="KW-0805">Transcription regulation</keyword>
<proteinExistence type="inferred from homology"/>
<dbReference type="AlphaFoldDB" id="W7Y992"/>
<dbReference type="GO" id="GO:0006526">
    <property type="term" value="P:L-arginine biosynthetic process"/>
    <property type="evidence" value="ECO:0007669"/>
    <property type="project" value="UniProtKB-UniPathway"/>
</dbReference>
<dbReference type="GO" id="GO:1900079">
    <property type="term" value="P:regulation of arginine biosynthetic process"/>
    <property type="evidence" value="ECO:0007669"/>
    <property type="project" value="UniProtKB-UniRule"/>
</dbReference>
<comment type="similarity">
    <text evidence="1">Belongs to the ArgR family.</text>
</comment>
<keyword evidence="1" id="KW-0055">Arginine biosynthesis</keyword>
<dbReference type="GO" id="GO:0005737">
    <property type="term" value="C:cytoplasm"/>
    <property type="evidence" value="ECO:0007669"/>
    <property type="project" value="UniProtKB-SubCell"/>
</dbReference>
<dbReference type="RefSeq" id="WP_235208305.1">
    <property type="nucleotide sequence ID" value="NZ_BAMD01000060.1"/>
</dbReference>
<organism evidence="3 4">
    <name type="scientific">Saccharicrinis fermentans DSM 9555 = JCM 21142</name>
    <dbReference type="NCBI Taxonomy" id="869213"/>
    <lineage>
        <taxon>Bacteria</taxon>
        <taxon>Pseudomonadati</taxon>
        <taxon>Bacteroidota</taxon>
        <taxon>Bacteroidia</taxon>
        <taxon>Marinilabiliales</taxon>
        <taxon>Marinilabiliaceae</taxon>
        <taxon>Saccharicrinis</taxon>
    </lineage>
</organism>
<comment type="subcellular location">
    <subcellularLocation>
        <location evidence="1">Cytoplasm</location>
    </subcellularLocation>
</comment>
<comment type="pathway">
    <text evidence="1">Amino-acid biosynthesis; L-arginine biosynthesis [regulation].</text>
</comment>
<sequence>MKIKAQRLTTIQNIISKQKVSSQEELLMLLEKEGFMTTQATLSRDLKFLKVAKVPHLDKGYVYELPPGLIKRLMRRRMTFPLVA</sequence>
<dbReference type="eggNOG" id="COG1438">
    <property type="taxonomic scope" value="Bacteria"/>
</dbReference>
<comment type="caution">
    <text evidence="3">The sequence shown here is derived from an EMBL/GenBank/DDBJ whole genome shotgun (WGS) entry which is preliminary data.</text>
</comment>
<dbReference type="STRING" id="869213.GCA_000517085_03023"/>
<keyword evidence="1" id="KW-0963">Cytoplasm</keyword>
<dbReference type="InterPro" id="IPR036388">
    <property type="entry name" value="WH-like_DNA-bd_sf"/>
</dbReference>
<dbReference type="InterPro" id="IPR036390">
    <property type="entry name" value="WH_DNA-bd_sf"/>
</dbReference>